<organism evidence="1 2">
    <name type="scientific">Dreissena polymorpha</name>
    <name type="common">Zebra mussel</name>
    <name type="synonym">Mytilus polymorpha</name>
    <dbReference type="NCBI Taxonomy" id="45954"/>
    <lineage>
        <taxon>Eukaryota</taxon>
        <taxon>Metazoa</taxon>
        <taxon>Spiralia</taxon>
        <taxon>Lophotrochozoa</taxon>
        <taxon>Mollusca</taxon>
        <taxon>Bivalvia</taxon>
        <taxon>Autobranchia</taxon>
        <taxon>Heteroconchia</taxon>
        <taxon>Euheterodonta</taxon>
        <taxon>Imparidentia</taxon>
        <taxon>Neoheterodontei</taxon>
        <taxon>Myida</taxon>
        <taxon>Dreissenoidea</taxon>
        <taxon>Dreissenidae</taxon>
        <taxon>Dreissena</taxon>
    </lineage>
</organism>
<evidence type="ECO:0000313" key="1">
    <source>
        <dbReference type="EMBL" id="KAH3875689.1"/>
    </source>
</evidence>
<dbReference type="EMBL" id="JAIWYP010000002">
    <property type="protein sequence ID" value="KAH3875689.1"/>
    <property type="molecule type" value="Genomic_DNA"/>
</dbReference>
<keyword evidence="2" id="KW-1185">Reference proteome</keyword>
<proteinExistence type="predicted"/>
<comment type="caution">
    <text evidence="1">The sequence shown here is derived from an EMBL/GenBank/DDBJ whole genome shotgun (WGS) entry which is preliminary data.</text>
</comment>
<protein>
    <submittedName>
        <fullName evidence="1">Uncharacterized protein</fullName>
    </submittedName>
</protein>
<sequence>MAETALKNILEAVYTKCTKLCTLCHEKLSRGLHGIIFLLKSAYTASLQPKLHRKIQILLDHAHDLYSSILRGNMTLADDMLCDLYQTREVYREEET</sequence>
<reference evidence="1" key="2">
    <citation type="submission" date="2020-11" db="EMBL/GenBank/DDBJ databases">
        <authorList>
            <person name="McCartney M.A."/>
            <person name="Auch B."/>
            <person name="Kono T."/>
            <person name="Mallez S."/>
            <person name="Becker A."/>
            <person name="Gohl D.M."/>
            <person name="Silverstein K.A.T."/>
            <person name="Koren S."/>
            <person name="Bechman K.B."/>
            <person name="Herman A."/>
            <person name="Abrahante J.E."/>
            <person name="Garbe J."/>
        </authorList>
    </citation>
    <scope>NUCLEOTIDE SEQUENCE</scope>
    <source>
        <strain evidence="1">Duluth1</strain>
        <tissue evidence="1">Whole animal</tissue>
    </source>
</reference>
<accession>A0A9D4MGH6</accession>
<dbReference type="Proteomes" id="UP000828390">
    <property type="component" value="Unassembled WGS sequence"/>
</dbReference>
<evidence type="ECO:0000313" key="2">
    <source>
        <dbReference type="Proteomes" id="UP000828390"/>
    </source>
</evidence>
<gene>
    <name evidence="1" type="ORF">DPMN_038963</name>
</gene>
<reference evidence="1" key="1">
    <citation type="journal article" date="2019" name="bioRxiv">
        <title>The Genome of the Zebra Mussel, Dreissena polymorpha: A Resource for Invasive Species Research.</title>
        <authorList>
            <person name="McCartney M.A."/>
            <person name="Auch B."/>
            <person name="Kono T."/>
            <person name="Mallez S."/>
            <person name="Zhang Y."/>
            <person name="Obille A."/>
            <person name="Becker A."/>
            <person name="Abrahante J.E."/>
            <person name="Garbe J."/>
            <person name="Badalamenti J.P."/>
            <person name="Herman A."/>
            <person name="Mangelson H."/>
            <person name="Liachko I."/>
            <person name="Sullivan S."/>
            <person name="Sone E.D."/>
            <person name="Koren S."/>
            <person name="Silverstein K.A.T."/>
            <person name="Beckman K.B."/>
            <person name="Gohl D.M."/>
        </authorList>
    </citation>
    <scope>NUCLEOTIDE SEQUENCE</scope>
    <source>
        <strain evidence="1">Duluth1</strain>
        <tissue evidence="1">Whole animal</tissue>
    </source>
</reference>
<name>A0A9D4MGH6_DREPO</name>
<dbReference type="AlphaFoldDB" id="A0A9D4MGH6"/>